<protein>
    <submittedName>
        <fullName evidence="4">Uncharacterized protein</fullName>
    </submittedName>
</protein>
<comment type="similarity">
    <text evidence="1">Belongs to the protease inhibitor I13 (potato type I serine protease inhibitor) family.</text>
</comment>
<evidence type="ECO:0000256" key="1">
    <source>
        <dbReference type="ARBA" id="ARBA00008210"/>
    </source>
</evidence>
<accession>A0ABQ8D4V9</accession>
<dbReference type="Gene3D" id="3.30.10.10">
    <property type="entry name" value="Trypsin Inhibitor V, subunit A"/>
    <property type="match status" value="1"/>
</dbReference>
<dbReference type="Pfam" id="PF00280">
    <property type="entry name" value="potato_inhibit"/>
    <property type="match status" value="1"/>
</dbReference>
<organism evidence="4 5">
    <name type="scientific">Brassica napus</name>
    <name type="common">Rape</name>
    <dbReference type="NCBI Taxonomy" id="3708"/>
    <lineage>
        <taxon>Eukaryota</taxon>
        <taxon>Viridiplantae</taxon>
        <taxon>Streptophyta</taxon>
        <taxon>Embryophyta</taxon>
        <taxon>Tracheophyta</taxon>
        <taxon>Spermatophyta</taxon>
        <taxon>Magnoliopsida</taxon>
        <taxon>eudicotyledons</taxon>
        <taxon>Gunneridae</taxon>
        <taxon>Pentapetalae</taxon>
        <taxon>rosids</taxon>
        <taxon>malvids</taxon>
        <taxon>Brassicales</taxon>
        <taxon>Brassicaceae</taxon>
        <taxon>Brassiceae</taxon>
        <taxon>Brassica</taxon>
    </lineage>
</organism>
<evidence type="ECO:0000313" key="4">
    <source>
        <dbReference type="EMBL" id="KAH0924341.1"/>
    </source>
</evidence>
<comment type="caution">
    <text evidence="4">The sequence shown here is derived from an EMBL/GenBank/DDBJ whole genome shotgun (WGS) entry which is preliminary data.</text>
</comment>
<name>A0ABQ8D4V9_BRANA</name>
<dbReference type="InterPro" id="IPR000864">
    <property type="entry name" value="Prot_inh_pot1"/>
</dbReference>
<keyword evidence="5" id="KW-1185">Reference proteome</keyword>
<dbReference type="EMBL" id="JAGKQM010000006">
    <property type="protein sequence ID" value="KAH0924341.1"/>
    <property type="molecule type" value="Genomic_DNA"/>
</dbReference>
<dbReference type="InterPro" id="IPR036354">
    <property type="entry name" value="Prot_inh_pot1_sf"/>
</dbReference>
<dbReference type="PANTHER" id="PTHR33091">
    <property type="entry name" value="PROTEIN, PUTATIVE, EXPRESSED-RELATED"/>
    <property type="match status" value="1"/>
</dbReference>
<keyword evidence="3" id="KW-0722">Serine protease inhibitor</keyword>
<evidence type="ECO:0000256" key="3">
    <source>
        <dbReference type="ARBA" id="ARBA00022900"/>
    </source>
</evidence>
<dbReference type="Proteomes" id="UP000824890">
    <property type="component" value="Unassembled WGS sequence"/>
</dbReference>
<keyword evidence="2" id="KW-0646">Protease inhibitor</keyword>
<evidence type="ECO:0000256" key="2">
    <source>
        <dbReference type="ARBA" id="ARBA00022690"/>
    </source>
</evidence>
<sequence length="294" mass="32546">MGLMLLFRGSESLLLLPPPPEPPPFVFPLDLLAGVSAPDPPDPPDASVTLVTLDLSSFPCHCFTLAAARSPLHCTTTSDSVCLLIVSLGVNLVKPLLLPTDGRTWKGMTLVIRLDVSIWDGTYLRFGFLVLRIRNHSRTLPQYEDLMLLGSHCLTQYEAVRHLFCLPLPQYEVHLPQYEVHLPQYEVHLPRHEFQTCLSGRGGSCNSTPHYGCGVPHNFKAHQDDTAGEGMKSSWPELVGKRAEEAKDIIDRENTKVKAEIISEDAIVLAVVVCERVYVRVNDCGIVTQTPFVG</sequence>
<dbReference type="PANTHER" id="PTHR33091:SF87">
    <property type="entry name" value="SERINE PROTEASE INHIBITOR, POTATO INHIBITOR I-TYPE FAMILY PROTEIN"/>
    <property type="match status" value="1"/>
</dbReference>
<dbReference type="PROSITE" id="PS00285">
    <property type="entry name" value="POTATO_INHIBITOR"/>
    <property type="match status" value="1"/>
</dbReference>
<dbReference type="SUPFAM" id="SSF54654">
    <property type="entry name" value="CI-2 family of serine protease inhibitors"/>
    <property type="match status" value="1"/>
</dbReference>
<evidence type="ECO:0000313" key="5">
    <source>
        <dbReference type="Proteomes" id="UP000824890"/>
    </source>
</evidence>
<proteinExistence type="inferred from homology"/>
<gene>
    <name evidence="4" type="ORF">HID58_024359</name>
</gene>
<reference evidence="4 5" key="1">
    <citation type="submission" date="2021-05" db="EMBL/GenBank/DDBJ databases">
        <title>Genome Assembly of Synthetic Allotetraploid Brassica napus Reveals Homoeologous Exchanges between Subgenomes.</title>
        <authorList>
            <person name="Davis J.T."/>
        </authorList>
    </citation>
    <scope>NUCLEOTIDE SEQUENCE [LARGE SCALE GENOMIC DNA]</scope>
    <source>
        <strain evidence="5">cv. Da-Ae</strain>
        <tissue evidence="4">Seedling</tissue>
    </source>
</reference>